<evidence type="ECO:0000256" key="5">
    <source>
        <dbReference type="ARBA" id="ARBA00022695"/>
    </source>
</evidence>
<dbReference type="SUPFAM" id="SSF50249">
    <property type="entry name" value="Nucleic acid-binding proteins"/>
    <property type="match status" value="1"/>
</dbReference>
<comment type="caution">
    <text evidence="23">The sequence shown here is derived from an EMBL/GenBank/DDBJ whole genome shotgun (WGS) entry which is preliminary data.</text>
</comment>
<dbReference type="GO" id="GO:0006310">
    <property type="term" value="P:DNA recombination"/>
    <property type="evidence" value="ECO:0007669"/>
    <property type="project" value="UniProtKB-KW"/>
</dbReference>
<dbReference type="CDD" id="cd07971">
    <property type="entry name" value="OBF_DNA_ligase_LigD"/>
    <property type="match status" value="1"/>
</dbReference>
<dbReference type="NCBIfam" id="TIGR02777">
    <property type="entry name" value="LigD_PE_dom"/>
    <property type="match status" value="1"/>
</dbReference>
<evidence type="ECO:0000256" key="3">
    <source>
        <dbReference type="ARBA" id="ARBA00022598"/>
    </source>
</evidence>
<keyword evidence="17" id="KW-0464">Manganese</keyword>
<dbReference type="Gene3D" id="3.30.470.30">
    <property type="entry name" value="DNA ligase/mRNA capping enzyme"/>
    <property type="match status" value="1"/>
</dbReference>
<dbReference type="GO" id="GO:0006281">
    <property type="term" value="P:DNA repair"/>
    <property type="evidence" value="ECO:0007669"/>
    <property type="project" value="UniProtKB-KW"/>
</dbReference>
<dbReference type="InterPro" id="IPR012310">
    <property type="entry name" value="DNA_ligase_ATP-dep_cent"/>
</dbReference>
<evidence type="ECO:0000256" key="11">
    <source>
        <dbReference type="ARBA" id="ARBA00022839"/>
    </source>
</evidence>
<evidence type="ECO:0000256" key="2">
    <source>
        <dbReference type="ARBA" id="ARBA00012727"/>
    </source>
</evidence>
<gene>
    <name evidence="23" type="ORF">HNO88_001384</name>
</gene>
<keyword evidence="12" id="KW-0067">ATP-binding</keyword>
<keyword evidence="14" id="KW-0238">DNA-binding</keyword>
<dbReference type="InterPro" id="IPR033651">
    <property type="entry name" value="PaeLigD_Pol-like"/>
</dbReference>
<evidence type="ECO:0000313" key="24">
    <source>
        <dbReference type="Proteomes" id="UP000555448"/>
    </source>
</evidence>
<feature type="domain" description="ATP-dependent DNA ligase family profile" evidence="22">
    <location>
        <begin position="342"/>
        <end position="433"/>
    </location>
</feature>
<dbReference type="NCBIfam" id="TIGR02776">
    <property type="entry name" value="NHEJ_ligase_prk"/>
    <property type="match status" value="1"/>
</dbReference>
<dbReference type="GO" id="GO:0004527">
    <property type="term" value="F:exonuclease activity"/>
    <property type="evidence" value="ECO:0007669"/>
    <property type="project" value="UniProtKB-KW"/>
</dbReference>
<evidence type="ECO:0000256" key="18">
    <source>
        <dbReference type="ARBA" id="ARBA00023268"/>
    </source>
</evidence>
<evidence type="ECO:0000256" key="9">
    <source>
        <dbReference type="ARBA" id="ARBA00022763"/>
    </source>
</evidence>
<keyword evidence="7" id="KW-0479">Metal-binding</keyword>
<keyword evidence="16" id="KW-0234">DNA repair</keyword>
<accession>A0A7W7K8A9</accession>
<reference evidence="23 24" key="1">
    <citation type="submission" date="2020-08" db="EMBL/GenBank/DDBJ databases">
        <title>Functional genomics of gut bacteria from endangered species of beetles.</title>
        <authorList>
            <person name="Carlos-Shanley C."/>
        </authorList>
    </citation>
    <scope>NUCLEOTIDE SEQUENCE [LARGE SCALE GENOMIC DNA]</scope>
    <source>
        <strain evidence="23 24">S00245</strain>
    </source>
</reference>
<evidence type="ECO:0000256" key="19">
    <source>
        <dbReference type="ARBA" id="ARBA00029943"/>
    </source>
</evidence>
<evidence type="ECO:0000256" key="1">
    <source>
        <dbReference type="ARBA" id="ARBA00001936"/>
    </source>
</evidence>
<evidence type="ECO:0000256" key="17">
    <source>
        <dbReference type="ARBA" id="ARBA00023211"/>
    </source>
</evidence>
<dbReference type="GO" id="GO:0003910">
    <property type="term" value="F:DNA ligase (ATP) activity"/>
    <property type="evidence" value="ECO:0007669"/>
    <property type="project" value="UniProtKB-EC"/>
</dbReference>
<dbReference type="PANTHER" id="PTHR42705:SF2">
    <property type="entry name" value="BIFUNCTIONAL NON-HOMOLOGOUS END JOINING PROTEIN LIGD"/>
    <property type="match status" value="1"/>
</dbReference>
<evidence type="ECO:0000313" key="23">
    <source>
        <dbReference type="EMBL" id="MBB4858070.1"/>
    </source>
</evidence>
<dbReference type="GO" id="GO:0003887">
    <property type="term" value="F:DNA-directed DNA polymerase activity"/>
    <property type="evidence" value="ECO:0007669"/>
    <property type="project" value="UniProtKB-KW"/>
</dbReference>
<evidence type="ECO:0000256" key="14">
    <source>
        <dbReference type="ARBA" id="ARBA00023125"/>
    </source>
</evidence>
<dbReference type="GO" id="GO:0003677">
    <property type="term" value="F:DNA binding"/>
    <property type="evidence" value="ECO:0007669"/>
    <property type="project" value="UniProtKB-KW"/>
</dbReference>
<keyword evidence="6" id="KW-0540">Nuclease</keyword>
<evidence type="ECO:0000256" key="13">
    <source>
        <dbReference type="ARBA" id="ARBA00022932"/>
    </source>
</evidence>
<keyword evidence="3 23" id="KW-0436">Ligase</keyword>
<dbReference type="InterPro" id="IPR012309">
    <property type="entry name" value="DNA_ligase_ATP-dep_C"/>
</dbReference>
<evidence type="ECO:0000259" key="22">
    <source>
        <dbReference type="PROSITE" id="PS50160"/>
    </source>
</evidence>
<dbReference type="CDD" id="cd07906">
    <property type="entry name" value="Adenylation_DNA_ligase_LigD_LigC"/>
    <property type="match status" value="1"/>
</dbReference>
<evidence type="ECO:0000256" key="15">
    <source>
        <dbReference type="ARBA" id="ARBA00023172"/>
    </source>
</evidence>
<evidence type="ECO:0000256" key="12">
    <source>
        <dbReference type="ARBA" id="ARBA00022840"/>
    </source>
</evidence>
<evidence type="ECO:0000256" key="6">
    <source>
        <dbReference type="ARBA" id="ARBA00022722"/>
    </source>
</evidence>
<evidence type="ECO:0000256" key="16">
    <source>
        <dbReference type="ARBA" id="ARBA00023204"/>
    </source>
</evidence>
<keyword evidence="11" id="KW-0269">Exonuclease</keyword>
<dbReference type="EC" id="6.5.1.1" evidence="2"/>
<dbReference type="Pfam" id="PF01068">
    <property type="entry name" value="DNA_ligase_A_M"/>
    <property type="match status" value="1"/>
</dbReference>
<dbReference type="InterPro" id="IPR014145">
    <property type="entry name" value="LigD_pol_dom"/>
</dbReference>
<dbReference type="PANTHER" id="PTHR42705">
    <property type="entry name" value="BIFUNCTIONAL NON-HOMOLOGOUS END JOINING PROTEIN LIGD"/>
    <property type="match status" value="1"/>
</dbReference>
<dbReference type="NCBIfam" id="NF004628">
    <property type="entry name" value="PRK05972.1"/>
    <property type="match status" value="1"/>
</dbReference>
<evidence type="ECO:0000256" key="20">
    <source>
        <dbReference type="ARBA" id="ARBA00034003"/>
    </source>
</evidence>
<feature type="region of interest" description="Disordered" evidence="21">
    <location>
        <begin position="1"/>
        <end position="34"/>
    </location>
</feature>
<dbReference type="Pfam" id="PF21686">
    <property type="entry name" value="LigD_Prim-Pol"/>
    <property type="match status" value="1"/>
</dbReference>
<dbReference type="CDD" id="cd04862">
    <property type="entry name" value="PaeLigD_Pol_like"/>
    <property type="match status" value="1"/>
</dbReference>
<dbReference type="EMBL" id="JACHLR010000004">
    <property type="protein sequence ID" value="MBB4858070.1"/>
    <property type="molecule type" value="Genomic_DNA"/>
</dbReference>
<keyword evidence="9" id="KW-0227">DNA damage</keyword>
<evidence type="ECO:0000256" key="7">
    <source>
        <dbReference type="ARBA" id="ARBA00022723"/>
    </source>
</evidence>
<keyword evidence="24" id="KW-1185">Reference proteome</keyword>
<dbReference type="Gene3D" id="3.90.920.10">
    <property type="entry name" value="DNA primase, PRIM domain"/>
    <property type="match status" value="1"/>
</dbReference>
<dbReference type="RefSeq" id="WP_184243391.1">
    <property type="nucleotide sequence ID" value="NZ_JACHLR010000004.1"/>
</dbReference>
<name>A0A7W7K8A9_9SPHN</name>
<dbReference type="Pfam" id="PF04679">
    <property type="entry name" value="DNA_ligase_A_C"/>
    <property type="match status" value="1"/>
</dbReference>
<dbReference type="Gene3D" id="2.40.50.140">
    <property type="entry name" value="Nucleic acid-binding proteins"/>
    <property type="match status" value="1"/>
</dbReference>
<dbReference type="AlphaFoldDB" id="A0A7W7K8A9"/>
<keyword evidence="4" id="KW-0808">Transferase</keyword>
<organism evidence="23 24">
    <name type="scientific">Novosphingobium chloroacetimidivorans</name>
    <dbReference type="NCBI Taxonomy" id="1428314"/>
    <lineage>
        <taxon>Bacteria</taxon>
        <taxon>Pseudomonadati</taxon>
        <taxon>Pseudomonadota</taxon>
        <taxon>Alphaproteobacteria</taxon>
        <taxon>Sphingomonadales</taxon>
        <taxon>Sphingomonadaceae</taxon>
        <taxon>Novosphingobium</taxon>
    </lineage>
</organism>
<dbReference type="NCBIfam" id="TIGR02778">
    <property type="entry name" value="ligD_pol"/>
    <property type="match status" value="1"/>
</dbReference>
<keyword evidence="10" id="KW-0378">Hydrolase</keyword>
<evidence type="ECO:0000256" key="4">
    <source>
        <dbReference type="ARBA" id="ARBA00022679"/>
    </source>
</evidence>
<sequence>MATRTKKPDPLAAYNAKRDFKKTAEPAGNAASSQGGNLFIVQKHAATRLHWDFRIEVDGVMKSWAVTKGPSPDPDDKRLAVRTEDHPLSYAEFEGMIPKGEYGGGTVMLWDRGTWAPIAGKSAKDLEDGHLHFTLHGERMKGEWMLIRLKPRPGEKRENWLLRKVKDQYAQDGDQLVEHALTSVLTGRSMAEIEADKGGEFALAGKKGKAFSAQMDAAAEHNAAKAKAKAKPARKRRTASKPPAFRAPQLATLVDAVPAGNQWMHEIKFDGYRALIAAAGEQVSVYTRNGHDWSEKFTPLVRAIARLDLPPCLIDGEIIAYGKDGNPDFSSLQAVLKRGHGSQTDKDLLQLFTFDLLELNGEDLTSLPNIERKERLEALLAKAQPPIHVADHVIGAGEKLFGAMCAAGQEGIIAKKIDAPYLGKRTQSWVKVKCISRQEFVVVGWTKSSTKLRPFASLLLAQHEGAQLVYKGKVGTGFNADTLADLRSKLEPLGVDKAPVNVPRVEARGATWVKPELVAEIAFAEFTGEGRVRHASFLGLRGDKPAAEVKPEKAVKAPPPPPVVVISNPDRVIFPESGQTKGELAAYYQQVAPIMLPFAGNRPISLVRCPQGRAKKCFFQKHDSGTFGEHVHQVPIHEKDGGSEDYLFVETADGLLQCVQMGTIEFHGWGARANAVELPDRMIIDLDPDEGLDFGDVKSAAKDIRDRLADLGLATFAMLSGGKGVHVIAPLTPSKDHGGHAWEVHKDFARRFAEALALAEPDRFVATMSKAKRKGKIFIDWLRNQRGATAVVPYSARARADAPVAVPIAWDELDGFDRANGFTIADGAKLLKRAQGKPLKGWGFAEQVLPGL</sequence>
<evidence type="ECO:0000256" key="8">
    <source>
        <dbReference type="ARBA" id="ARBA00022741"/>
    </source>
</evidence>
<dbReference type="SUPFAM" id="SSF56091">
    <property type="entry name" value="DNA ligase/mRNA capping enzyme, catalytic domain"/>
    <property type="match status" value="1"/>
</dbReference>
<evidence type="ECO:0000256" key="21">
    <source>
        <dbReference type="SAM" id="MobiDB-lite"/>
    </source>
</evidence>
<comment type="catalytic activity">
    <reaction evidence="20">
        <text>ATP + (deoxyribonucleotide)n-3'-hydroxyl + 5'-phospho-(deoxyribonucleotide)m = (deoxyribonucleotide)n+m + AMP + diphosphate.</text>
        <dbReference type="EC" id="6.5.1.1"/>
    </reaction>
</comment>
<keyword evidence="5" id="KW-0548">Nucleotidyltransferase</keyword>
<dbReference type="PROSITE" id="PS50160">
    <property type="entry name" value="DNA_LIGASE_A3"/>
    <property type="match status" value="1"/>
</dbReference>
<dbReference type="Gene3D" id="3.30.1490.70">
    <property type="match status" value="1"/>
</dbReference>
<dbReference type="InterPro" id="IPR052171">
    <property type="entry name" value="NHEJ_LigD"/>
</dbReference>
<dbReference type="NCBIfam" id="TIGR02779">
    <property type="entry name" value="NHEJ_ligase_lig"/>
    <property type="match status" value="1"/>
</dbReference>
<dbReference type="GO" id="GO:0005524">
    <property type="term" value="F:ATP binding"/>
    <property type="evidence" value="ECO:0007669"/>
    <property type="project" value="UniProtKB-KW"/>
</dbReference>
<evidence type="ECO:0000256" key="10">
    <source>
        <dbReference type="ARBA" id="ARBA00022801"/>
    </source>
</evidence>
<keyword evidence="8" id="KW-0547">Nucleotide-binding</keyword>
<dbReference type="Proteomes" id="UP000555448">
    <property type="component" value="Unassembled WGS sequence"/>
</dbReference>
<dbReference type="GO" id="GO:0046872">
    <property type="term" value="F:metal ion binding"/>
    <property type="evidence" value="ECO:0007669"/>
    <property type="project" value="UniProtKB-KW"/>
</dbReference>
<keyword evidence="15" id="KW-0233">DNA recombination</keyword>
<keyword evidence="18" id="KW-0511">Multifunctional enzyme</keyword>
<dbReference type="InterPro" id="IPR014143">
    <property type="entry name" value="NHEJ_ligase_prk"/>
</dbReference>
<dbReference type="Pfam" id="PF13298">
    <property type="entry name" value="LigD_N"/>
    <property type="match status" value="1"/>
</dbReference>
<dbReference type="InterPro" id="IPR014144">
    <property type="entry name" value="LigD_PE_domain"/>
</dbReference>
<keyword evidence="13" id="KW-0239">DNA-directed DNA polymerase</keyword>
<comment type="cofactor">
    <cofactor evidence="1">
        <name>Mn(2+)</name>
        <dbReference type="ChEBI" id="CHEBI:29035"/>
    </cofactor>
</comment>
<dbReference type="InterPro" id="IPR014146">
    <property type="entry name" value="LigD_ligase_dom"/>
</dbReference>
<proteinExistence type="predicted"/>
<protein>
    <recommendedName>
        <fullName evidence="2">DNA ligase (ATP)</fullName>
        <ecNumber evidence="2">6.5.1.1</ecNumber>
    </recommendedName>
    <alternativeName>
        <fullName evidence="19">NHEJ DNA polymerase</fullName>
    </alternativeName>
</protein>
<dbReference type="InterPro" id="IPR012340">
    <property type="entry name" value="NA-bd_OB-fold"/>
</dbReference>